<dbReference type="EMBL" id="JAAPAO010000145">
    <property type="protein sequence ID" value="KAF4670856.1"/>
    <property type="molecule type" value="Genomic_DNA"/>
</dbReference>
<protein>
    <submittedName>
        <fullName evidence="3">Uncharacterized protein</fullName>
    </submittedName>
</protein>
<feature type="region of interest" description="Disordered" evidence="2">
    <location>
        <begin position="153"/>
        <end position="195"/>
    </location>
</feature>
<evidence type="ECO:0000313" key="3">
    <source>
        <dbReference type="EMBL" id="KAF4670856.1"/>
    </source>
</evidence>
<dbReference type="OrthoDB" id="432943at2759"/>
<evidence type="ECO:0000256" key="2">
    <source>
        <dbReference type="SAM" id="MobiDB-lite"/>
    </source>
</evidence>
<feature type="coiled-coil region" evidence="1">
    <location>
        <begin position="401"/>
        <end position="435"/>
    </location>
</feature>
<evidence type="ECO:0000313" key="4">
    <source>
        <dbReference type="Proteomes" id="UP000591131"/>
    </source>
</evidence>
<accession>A0A7J6MHE3</accession>
<dbReference type="AlphaFoldDB" id="A0A7J6MHE3"/>
<sequence>MDSGGEYRGITSITVKPTGSGVRRSLVPLESDEPYPPEPVKKSTKVATQGKTYTGPPTELTAMPYRGNTPSYGSSSSLRLQKDSEVSMASRFRKLPKVLDSTSPTAGDSAEVARLTESQVSKAAVHAAEEGKSSAGGLNLVDLDEAFKATLGDKLADNGGNRGQGSTEGFKERPSGGRRHRQKADESQLQESGRPIYTRRREELNTVQEGHASRPPMMMNWSTRTLGDIHKETCGRLEHIRDCMRTLGGSEVAELEASLTGLLRDMRGSCREVEERFRDVVEVAINAREDARAALMEGPMERARLKKLEKDLEGGYERRLEEVNKAWLKEKDKIESLTKRLQGRLAELGGPEGSMETAGGKLAKENLALKQEVARMRTLHRHANEMHVESQLEAALMLEMLDERKRDLAGSKEMAEQMEETARMTREELEATRGSCRRLTKTLDLIDAHVLQKSLGADLGIRPLLLRRGGVRISTDAQGRLGEATKAEWRGDRVQGPTESRSLTHECFTKRYSDSFGFRAVPSDGLPRPLTAGKAGSSHLTALSGSLDGPGSEGICRVLAVFRQRINEHRSNSIRALPESLPWMMRKPSITEVFGRPPSAGEVGMSLTQTLSLCHNLMDAWAVDALATVGDFSQKTVGFPEFTYQFVTSERLEDYSLADETSFVEYLLEFDVAVAEWQLVMSSCRATGEWERLLVR</sequence>
<comment type="caution">
    <text evidence="3">The sequence shown here is derived from an EMBL/GenBank/DDBJ whole genome shotgun (WGS) entry which is preliminary data.</text>
</comment>
<gene>
    <name evidence="3" type="ORF">FOL47_001801</name>
</gene>
<keyword evidence="4" id="KW-1185">Reference proteome</keyword>
<name>A0A7J6MHE3_PERCH</name>
<organism evidence="3 4">
    <name type="scientific">Perkinsus chesapeaki</name>
    <name type="common">Clam parasite</name>
    <name type="synonym">Perkinsus andrewsi</name>
    <dbReference type="NCBI Taxonomy" id="330153"/>
    <lineage>
        <taxon>Eukaryota</taxon>
        <taxon>Sar</taxon>
        <taxon>Alveolata</taxon>
        <taxon>Perkinsozoa</taxon>
        <taxon>Perkinsea</taxon>
        <taxon>Perkinsida</taxon>
        <taxon>Perkinsidae</taxon>
        <taxon>Perkinsus</taxon>
    </lineage>
</organism>
<evidence type="ECO:0000256" key="1">
    <source>
        <dbReference type="SAM" id="Coils"/>
    </source>
</evidence>
<proteinExistence type="predicted"/>
<reference evidence="3 4" key="1">
    <citation type="submission" date="2020-04" db="EMBL/GenBank/DDBJ databases">
        <title>Perkinsus chesapeaki whole genome sequence.</title>
        <authorList>
            <person name="Bogema D.R."/>
        </authorList>
    </citation>
    <scope>NUCLEOTIDE SEQUENCE [LARGE SCALE GENOMIC DNA]</scope>
    <source>
        <strain evidence="3">ATCC PRA-425</strain>
    </source>
</reference>
<keyword evidence="1" id="KW-0175">Coiled coil</keyword>
<feature type="compositionally biased region" description="Polar residues" evidence="2">
    <location>
        <begin position="68"/>
        <end position="79"/>
    </location>
</feature>
<feature type="region of interest" description="Disordered" evidence="2">
    <location>
        <begin position="1"/>
        <end position="85"/>
    </location>
</feature>
<dbReference type="Proteomes" id="UP000591131">
    <property type="component" value="Unassembled WGS sequence"/>
</dbReference>